<sequence>METKLARTGIRAEWEGFLPSPPIRPDVRAKNALGLWTRNLASKLLNVPALAQWVVRSEFRDDIALPEFVA</sequence>
<dbReference type="RefSeq" id="WP_142280918.1">
    <property type="nucleotide sequence ID" value="NZ_JACKRZ010000144.1"/>
</dbReference>
<protein>
    <submittedName>
        <fullName evidence="1">Uncharacterized protein</fullName>
    </submittedName>
</protein>
<evidence type="ECO:0000313" key="1">
    <source>
        <dbReference type="EMBL" id="ORW32907.1"/>
    </source>
</evidence>
<gene>
    <name evidence="1" type="ORF">AWC19_24580</name>
</gene>
<dbReference type="Proteomes" id="UP000193529">
    <property type="component" value="Unassembled WGS sequence"/>
</dbReference>
<accession>A0A1X1ZZ98</accession>
<proteinExistence type="predicted"/>
<comment type="caution">
    <text evidence="1">The sequence shown here is derived from an EMBL/GenBank/DDBJ whole genome shotgun (WGS) entry which is preliminary data.</text>
</comment>
<dbReference type="EMBL" id="LQPJ01000021">
    <property type="protein sequence ID" value="ORW32907.1"/>
    <property type="molecule type" value="Genomic_DNA"/>
</dbReference>
<dbReference type="STRING" id="153971.AWC19_24580"/>
<keyword evidence="2" id="KW-1185">Reference proteome</keyword>
<evidence type="ECO:0000313" key="2">
    <source>
        <dbReference type="Proteomes" id="UP000193529"/>
    </source>
</evidence>
<name>A0A1X1ZZ98_9MYCO</name>
<reference evidence="1 2" key="1">
    <citation type="submission" date="2016-01" db="EMBL/GenBank/DDBJ databases">
        <title>The new phylogeny of the genus Mycobacterium.</title>
        <authorList>
            <person name="Tarcisio F."/>
            <person name="Conor M."/>
            <person name="Antonella G."/>
            <person name="Elisabetta G."/>
            <person name="Giulia F.S."/>
            <person name="Sara T."/>
            <person name="Anna F."/>
            <person name="Clotilde B."/>
            <person name="Roberto B."/>
            <person name="Veronica D.S."/>
            <person name="Fabio R."/>
            <person name="Monica P."/>
            <person name="Olivier J."/>
            <person name="Enrico T."/>
            <person name="Nicola S."/>
        </authorList>
    </citation>
    <scope>NUCLEOTIDE SEQUENCE [LARGE SCALE GENOMIC DNA]</scope>
    <source>
        <strain evidence="1 2">DSM 44572</strain>
    </source>
</reference>
<dbReference type="AlphaFoldDB" id="A0A1X1ZZ98"/>
<organism evidence="1 2">
    <name type="scientific">Mycobacterium palustre</name>
    <dbReference type="NCBI Taxonomy" id="153971"/>
    <lineage>
        <taxon>Bacteria</taxon>
        <taxon>Bacillati</taxon>
        <taxon>Actinomycetota</taxon>
        <taxon>Actinomycetes</taxon>
        <taxon>Mycobacteriales</taxon>
        <taxon>Mycobacteriaceae</taxon>
        <taxon>Mycobacterium</taxon>
        <taxon>Mycobacterium simiae complex</taxon>
    </lineage>
</organism>